<feature type="transmembrane region" description="Helical" evidence="1">
    <location>
        <begin position="20"/>
        <end position="39"/>
    </location>
</feature>
<dbReference type="KEGG" id="aup:AsAng_0060790"/>
<accession>A0A916DX17</accession>
<organism evidence="2 3">
    <name type="scientific">Aureispira anguillae</name>
    <dbReference type="NCBI Taxonomy" id="2864201"/>
    <lineage>
        <taxon>Bacteria</taxon>
        <taxon>Pseudomonadati</taxon>
        <taxon>Bacteroidota</taxon>
        <taxon>Saprospiria</taxon>
        <taxon>Saprospirales</taxon>
        <taxon>Saprospiraceae</taxon>
        <taxon>Aureispira</taxon>
    </lineage>
</organism>
<dbReference type="Proteomes" id="UP001060919">
    <property type="component" value="Chromosome"/>
</dbReference>
<protein>
    <submittedName>
        <fullName evidence="2">Uncharacterized protein</fullName>
    </submittedName>
</protein>
<sequence>MQWVFSSIDLLHCVLQTANYMSTILLLLIVVGVGVYFLLKFLRNVQPTDDEVDQDLKELKNKVKHFKGGFIPWTDAISSNQIDQILTKDNARSGNGVFLSSAGDPIFAYAYKNYIGPGQNAVIYILTLENEYIFRITNKGTEVFVNNEKKGLIRENGTFYDLKNDAVAQIKRYGASNVNKIYIGEEEIAKIALPDAIASQTLEITKLELTELEKNTVRMIAVYDLVNSIDQAEENS</sequence>
<evidence type="ECO:0000313" key="2">
    <source>
        <dbReference type="EMBL" id="BDS15295.1"/>
    </source>
</evidence>
<keyword evidence="1" id="KW-0812">Transmembrane</keyword>
<name>A0A916DX17_9BACT</name>
<keyword evidence="1" id="KW-0472">Membrane</keyword>
<keyword evidence="1" id="KW-1133">Transmembrane helix</keyword>
<evidence type="ECO:0000256" key="1">
    <source>
        <dbReference type="SAM" id="Phobius"/>
    </source>
</evidence>
<dbReference type="AlphaFoldDB" id="A0A916DX17"/>
<proteinExistence type="predicted"/>
<dbReference type="EMBL" id="AP026867">
    <property type="protein sequence ID" value="BDS15295.1"/>
    <property type="molecule type" value="Genomic_DNA"/>
</dbReference>
<evidence type="ECO:0000313" key="3">
    <source>
        <dbReference type="Proteomes" id="UP001060919"/>
    </source>
</evidence>
<gene>
    <name evidence="2" type="ORF">AsAng_0060790</name>
</gene>
<reference evidence="2" key="1">
    <citation type="submission" date="2022-09" db="EMBL/GenBank/DDBJ databases">
        <title>Aureispira anguillicida sp. nov., isolated from Leptocephalus of Japanese eel Anguilla japonica.</title>
        <authorList>
            <person name="Yuasa K."/>
            <person name="Mekata T."/>
            <person name="Ikunari K."/>
        </authorList>
    </citation>
    <scope>NUCLEOTIDE SEQUENCE</scope>
    <source>
        <strain evidence="2">EL160426</strain>
    </source>
</reference>
<keyword evidence="3" id="KW-1185">Reference proteome</keyword>